<comment type="caution">
    <text evidence="2">The sequence shown here is derived from an EMBL/GenBank/DDBJ whole genome shotgun (WGS) entry which is preliminary data.</text>
</comment>
<feature type="compositionally biased region" description="Low complexity" evidence="1">
    <location>
        <begin position="260"/>
        <end position="272"/>
    </location>
</feature>
<feature type="compositionally biased region" description="Low complexity" evidence="1">
    <location>
        <begin position="102"/>
        <end position="115"/>
    </location>
</feature>
<dbReference type="Proteomes" id="UP000308133">
    <property type="component" value="Unassembled WGS sequence"/>
</dbReference>
<proteinExistence type="predicted"/>
<dbReference type="AlphaFoldDB" id="A0A4U7B2D4"/>
<dbReference type="Gene3D" id="2.60.40.10">
    <property type="entry name" value="Immunoglobulins"/>
    <property type="match status" value="1"/>
</dbReference>
<accession>A0A4U7B2D4</accession>
<dbReference type="EMBL" id="PTQR01000060">
    <property type="protein sequence ID" value="TKX22926.1"/>
    <property type="molecule type" value="Genomic_DNA"/>
</dbReference>
<dbReference type="PANTHER" id="PTHR40625">
    <property type="entry name" value="GTP-BINDING PROTEIN ESDC-RELATED"/>
    <property type="match status" value="1"/>
</dbReference>
<sequence>MSQIQLNFTLRVASKSCKTVHLVGSWDGYKANLPLSRDTSSSKPQFKGTFRFMPPTLQPGSRYWYYYVLDAHSVTYDPKQEYVIEPTTGRTLNILKIPGGPSSTAASVHSSSSSHHTTKDMRPSGHSSHSSHRHSRTAPANGRSLSPSQIQHPLPSRPYETKKFSSREMEALSRRYAAQRLVESSSSSDGSSDEDSAGYSSGGYSPVPSLSSSRTSANSSPSSVSSLGSGGRSSCTCERFAVTRDGVRYKLDCKGMVCQGSEDGSSCSSDSSSESEEEVRYRKGSGRHGSSRHHGSSGKSHHSSSGKSRRHGLVVRR</sequence>
<evidence type="ECO:0000313" key="3">
    <source>
        <dbReference type="Proteomes" id="UP000308133"/>
    </source>
</evidence>
<dbReference type="InterPro" id="IPR014756">
    <property type="entry name" value="Ig_E-set"/>
</dbReference>
<reference evidence="2 3" key="1">
    <citation type="submission" date="2018-02" db="EMBL/GenBank/DDBJ databases">
        <title>Draft genome sequences of Elsinoe sp., causing black scab on jojoba.</title>
        <authorList>
            <person name="Stodart B."/>
            <person name="Jeffress S."/>
            <person name="Ash G."/>
            <person name="Arun Chinnappa K."/>
        </authorList>
    </citation>
    <scope>NUCLEOTIDE SEQUENCE [LARGE SCALE GENOMIC DNA]</scope>
    <source>
        <strain evidence="2 3">Hillstone_2</strain>
    </source>
</reference>
<gene>
    <name evidence="2" type="ORF">C1H76_4962</name>
</gene>
<dbReference type="SUPFAM" id="SSF81296">
    <property type="entry name" value="E set domains"/>
    <property type="match status" value="1"/>
</dbReference>
<dbReference type="InterPro" id="IPR013783">
    <property type="entry name" value="Ig-like_fold"/>
</dbReference>
<feature type="compositionally biased region" description="Basic residues" evidence="1">
    <location>
        <begin position="282"/>
        <end position="317"/>
    </location>
</feature>
<evidence type="ECO:0008006" key="4">
    <source>
        <dbReference type="Google" id="ProtNLM"/>
    </source>
</evidence>
<feature type="compositionally biased region" description="Basic and acidic residues" evidence="1">
    <location>
        <begin position="159"/>
        <end position="173"/>
    </location>
</feature>
<feature type="compositionally biased region" description="Low complexity" evidence="1">
    <location>
        <begin position="197"/>
        <end position="227"/>
    </location>
</feature>
<feature type="region of interest" description="Disordered" evidence="1">
    <location>
        <begin position="259"/>
        <end position="317"/>
    </location>
</feature>
<protein>
    <recommendedName>
        <fullName evidence="4">AMP-activated protein kinase glycogen-binding domain-containing protein</fullName>
    </recommendedName>
</protein>
<dbReference type="PANTHER" id="PTHR40625:SF2">
    <property type="entry name" value="GTP-BINDING PROTEIN ESDC"/>
    <property type="match status" value="1"/>
</dbReference>
<name>A0A4U7B2D4_9PEZI</name>
<feature type="compositionally biased region" description="Low complexity" evidence="1">
    <location>
        <begin position="180"/>
        <end position="190"/>
    </location>
</feature>
<evidence type="ECO:0000256" key="1">
    <source>
        <dbReference type="SAM" id="MobiDB-lite"/>
    </source>
</evidence>
<evidence type="ECO:0000313" key="2">
    <source>
        <dbReference type="EMBL" id="TKX22926.1"/>
    </source>
</evidence>
<organism evidence="2 3">
    <name type="scientific">Elsinoe australis</name>
    <dbReference type="NCBI Taxonomy" id="40998"/>
    <lineage>
        <taxon>Eukaryota</taxon>
        <taxon>Fungi</taxon>
        <taxon>Dikarya</taxon>
        <taxon>Ascomycota</taxon>
        <taxon>Pezizomycotina</taxon>
        <taxon>Dothideomycetes</taxon>
        <taxon>Dothideomycetidae</taxon>
        <taxon>Myriangiales</taxon>
        <taxon>Elsinoaceae</taxon>
        <taxon>Elsinoe</taxon>
    </lineage>
</organism>
<feature type="region of interest" description="Disordered" evidence="1">
    <location>
        <begin position="96"/>
        <end position="234"/>
    </location>
</feature>